<keyword evidence="4" id="KW-0732">Signal</keyword>
<dbReference type="Gene3D" id="3.40.190.10">
    <property type="entry name" value="Periplasmic binding protein-like II"/>
    <property type="match status" value="1"/>
</dbReference>
<evidence type="ECO:0000256" key="2">
    <source>
        <dbReference type="ARBA" id="ARBA00008520"/>
    </source>
</evidence>
<dbReference type="PANTHER" id="PTHR43649">
    <property type="entry name" value="ARABINOSE-BINDING PROTEIN-RELATED"/>
    <property type="match status" value="1"/>
</dbReference>
<sequence length="462" mass="52807">MNKITIFLISFMIAIIFSGCEFKSDTNEVPKPLSKDEQVTLKMAVNFEFLALQDYMNYFSTKFPNLEIKVVSWKNVLAPGPAYNEELDAFIRTEQPDIILFDNNTTFGRWASEGYLFELDPLIKADKFDIENMNSKVIDYIKIKGGGKLFGLAPTFSSEALFYNKDLFDTYNIEYPHNQMSWEEVMQLAAHFPTEGDEKSRIYGFARNSDFNGFSMPFYMVKMMGEDSGLSFFDSTYTNMTIDTQGWKNIFELLLNGVKSGFIYDENNLKATNDTIQYPDVMRRNMFAVGRAAMTVDDFSFVNDRLEYAKQLDGISFPNWDVVSSPVQPALPNETKHFIVNELFGISAQSGNLRAAWEFIKFVNSEEAAKLQSKSGYSRNRLQTRTEYSKERDGRDLSPFYMLEPSSTDAAIMPPKLYMPLNRLISEEVNSLLIGEKTLDEALNVLQQKGQEELIKATLASE</sequence>
<dbReference type="Pfam" id="PF01547">
    <property type="entry name" value="SBP_bac_1"/>
    <property type="match status" value="1"/>
</dbReference>
<dbReference type="RefSeq" id="WP_209971339.1">
    <property type="nucleotide sequence ID" value="NZ_JAGGLB010000005.1"/>
</dbReference>
<gene>
    <name evidence="6" type="ORF">J2Z66_002188</name>
</gene>
<name>A0ABS4ISN5_9BACL</name>
<evidence type="ECO:0000313" key="7">
    <source>
        <dbReference type="Proteomes" id="UP001519287"/>
    </source>
</evidence>
<dbReference type="InterPro" id="IPR006059">
    <property type="entry name" value="SBP"/>
</dbReference>
<feature type="region of interest" description="Disordered" evidence="5">
    <location>
        <begin position="374"/>
        <end position="393"/>
    </location>
</feature>
<keyword evidence="6" id="KW-0762">Sugar transport</keyword>
<protein>
    <submittedName>
        <fullName evidence="6">Multiple sugar transport system substrate-binding protein</fullName>
    </submittedName>
</protein>
<comment type="similarity">
    <text evidence="2">Belongs to the bacterial solute-binding protein 1 family.</text>
</comment>
<dbReference type="InterPro" id="IPR050490">
    <property type="entry name" value="Bact_solute-bd_prot1"/>
</dbReference>
<dbReference type="SUPFAM" id="SSF53850">
    <property type="entry name" value="Periplasmic binding protein-like II"/>
    <property type="match status" value="1"/>
</dbReference>
<evidence type="ECO:0000256" key="5">
    <source>
        <dbReference type="SAM" id="MobiDB-lite"/>
    </source>
</evidence>
<dbReference type="Proteomes" id="UP001519287">
    <property type="component" value="Unassembled WGS sequence"/>
</dbReference>
<dbReference type="EMBL" id="JAGGLB010000005">
    <property type="protein sequence ID" value="MBP1990582.1"/>
    <property type="molecule type" value="Genomic_DNA"/>
</dbReference>
<feature type="compositionally biased region" description="Polar residues" evidence="5">
    <location>
        <begin position="374"/>
        <end position="386"/>
    </location>
</feature>
<evidence type="ECO:0000313" key="6">
    <source>
        <dbReference type="EMBL" id="MBP1990582.1"/>
    </source>
</evidence>
<reference evidence="6 7" key="1">
    <citation type="submission" date="2021-03" db="EMBL/GenBank/DDBJ databases">
        <title>Genomic Encyclopedia of Type Strains, Phase IV (KMG-IV): sequencing the most valuable type-strain genomes for metagenomic binning, comparative biology and taxonomic classification.</title>
        <authorList>
            <person name="Goeker M."/>
        </authorList>
    </citation>
    <scope>NUCLEOTIDE SEQUENCE [LARGE SCALE GENOMIC DNA]</scope>
    <source>
        <strain evidence="6 7">DSM 26048</strain>
    </source>
</reference>
<dbReference type="PANTHER" id="PTHR43649:SF31">
    <property type="entry name" value="SN-GLYCEROL-3-PHOSPHATE-BINDING PERIPLASMIC PROTEIN UGPB"/>
    <property type="match status" value="1"/>
</dbReference>
<comment type="subcellular location">
    <subcellularLocation>
        <location evidence="1">Cell envelope</location>
    </subcellularLocation>
</comment>
<organism evidence="6 7">
    <name type="scientific">Paenibacillus eucommiae</name>
    <dbReference type="NCBI Taxonomy" id="1355755"/>
    <lineage>
        <taxon>Bacteria</taxon>
        <taxon>Bacillati</taxon>
        <taxon>Bacillota</taxon>
        <taxon>Bacilli</taxon>
        <taxon>Bacillales</taxon>
        <taxon>Paenibacillaceae</taxon>
        <taxon>Paenibacillus</taxon>
    </lineage>
</organism>
<evidence type="ECO:0000256" key="3">
    <source>
        <dbReference type="ARBA" id="ARBA00022448"/>
    </source>
</evidence>
<evidence type="ECO:0000256" key="1">
    <source>
        <dbReference type="ARBA" id="ARBA00004196"/>
    </source>
</evidence>
<proteinExistence type="inferred from homology"/>
<dbReference type="PROSITE" id="PS51257">
    <property type="entry name" value="PROKAR_LIPOPROTEIN"/>
    <property type="match status" value="1"/>
</dbReference>
<accession>A0ABS4ISN5</accession>
<keyword evidence="3" id="KW-0813">Transport</keyword>
<comment type="caution">
    <text evidence="6">The sequence shown here is derived from an EMBL/GenBank/DDBJ whole genome shotgun (WGS) entry which is preliminary data.</text>
</comment>
<keyword evidence="7" id="KW-1185">Reference proteome</keyword>
<evidence type="ECO:0000256" key="4">
    <source>
        <dbReference type="ARBA" id="ARBA00022729"/>
    </source>
</evidence>